<evidence type="ECO:0000256" key="12">
    <source>
        <dbReference type="PIRSR" id="PIRSR001492-2"/>
    </source>
</evidence>
<evidence type="ECO:0000256" key="1">
    <source>
        <dbReference type="ARBA" id="ARBA00000370"/>
    </source>
</evidence>
<dbReference type="InterPro" id="IPR036646">
    <property type="entry name" value="PGAM_B_sf"/>
</dbReference>
<evidence type="ECO:0000256" key="6">
    <source>
        <dbReference type="ARBA" id="ARBA00023152"/>
    </source>
</evidence>
<dbReference type="HAMAP" id="MF_01038">
    <property type="entry name" value="GpmI"/>
    <property type="match status" value="1"/>
</dbReference>
<dbReference type="Proteomes" id="UP000252477">
    <property type="component" value="Chromosome"/>
</dbReference>
<feature type="domain" description="Metalloenzyme" evidence="14">
    <location>
        <begin position="3"/>
        <end position="488"/>
    </location>
</feature>
<comment type="cofactor">
    <cofactor evidence="9">
        <name>Mn(2+)</name>
        <dbReference type="ChEBI" id="CHEBI:29035"/>
    </cofactor>
    <text evidence="9">Binds 2 manganese ions per subunit.</text>
</comment>
<dbReference type="GO" id="GO:0030145">
    <property type="term" value="F:manganese ion binding"/>
    <property type="evidence" value="ECO:0007669"/>
    <property type="project" value="UniProtKB-UniRule"/>
</dbReference>
<feature type="binding site" evidence="9 13">
    <location>
        <position position="396"/>
    </location>
    <ligand>
        <name>Mn(2+)</name>
        <dbReference type="ChEBI" id="CHEBI:29035"/>
        <label>1</label>
    </ligand>
</feature>
<dbReference type="InterPro" id="IPR005995">
    <property type="entry name" value="Pgm_bpd_ind"/>
</dbReference>
<dbReference type="SUPFAM" id="SSF53649">
    <property type="entry name" value="Alkaline phosphatase-like"/>
    <property type="match status" value="1"/>
</dbReference>
<dbReference type="InterPro" id="IPR017850">
    <property type="entry name" value="Alkaline_phosphatase_core_sf"/>
</dbReference>
<evidence type="ECO:0000256" key="11">
    <source>
        <dbReference type="PIRSR" id="PIRSR001492-1"/>
    </source>
</evidence>
<feature type="binding site" evidence="9 13">
    <location>
        <position position="434"/>
    </location>
    <ligand>
        <name>Mn(2+)</name>
        <dbReference type="ChEBI" id="CHEBI:29035"/>
        <label>2</label>
    </ligand>
</feature>
<dbReference type="KEGG" id="mpho:DA803_03215"/>
<gene>
    <name evidence="9" type="primary">gpmI</name>
    <name evidence="16" type="ORF">DA803_03215</name>
</gene>
<feature type="binding site" evidence="9 12">
    <location>
        <begin position="152"/>
        <end position="153"/>
    </location>
    <ligand>
        <name>substrate</name>
    </ligand>
</feature>
<comment type="catalytic activity">
    <reaction evidence="1 9">
        <text>(2R)-2-phosphoglycerate = (2R)-3-phosphoglycerate</text>
        <dbReference type="Rhea" id="RHEA:15901"/>
        <dbReference type="ChEBI" id="CHEBI:58272"/>
        <dbReference type="ChEBI" id="CHEBI:58289"/>
        <dbReference type="EC" id="5.4.2.12"/>
    </reaction>
</comment>
<keyword evidence="17" id="KW-1185">Reference proteome</keyword>
<dbReference type="InterPro" id="IPR011258">
    <property type="entry name" value="BPG-indep_PGM_N"/>
</dbReference>
<feature type="binding site" evidence="9 13">
    <location>
        <position position="435"/>
    </location>
    <ligand>
        <name>Mn(2+)</name>
        <dbReference type="ChEBI" id="CHEBI:29035"/>
        <label>2</label>
    </ligand>
</feature>
<keyword evidence="8 9" id="KW-0413">Isomerase</keyword>
<dbReference type="EC" id="5.4.2.12" evidence="9 10"/>
<accession>A0A2Z5IQN5</accession>
<evidence type="ECO:0000313" key="16">
    <source>
        <dbReference type="EMBL" id="AXE61079.1"/>
    </source>
</evidence>
<evidence type="ECO:0000256" key="9">
    <source>
        <dbReference type="HAMAP-Rule" id="MF_01038"/>
    </source>
</evidence>
<dbReference type="PANTHER" id="PTHR31637">
    <property type="entry name" value="2,3-BISPHOSPHOGLYCERATE-INDEPENDENT PHOSPHOGLYCERATE MUTASE"/>
    <property type="match status" value="1"/>
</dbReference>
<sequence>MNKKIILTIIDGLGIRQDIQGNAYAQAHHPTFDNLFQNYPNSLIEASGEAVGLPKNQIGNSEVGHLNIGAGRIVYTGLSLINEEIKNKTFNKNLVLNKVIDETKKANKTLHIMGLLSDGGVHSLDLHLFEILKLAHQKKLEKVSVHIFGDGRDVKPMSIQSSLNELNKLVNKYNYKISSIAGRFYAMDRDKIFERNMASYETILGISKNEINDVNKYVEEQYKQNILDEFFVPAQVKDGWFLEDGDSVIFFNFRPDRARQLSHLIIGSNLYDYKPPITKKIANFVSLMKYEGINSQIAFEEMKVINPLGEVLEKNNIVQLRLAETQKYAHVTFFFDGGIDKVYQNENRILVDSIKAESFADYPHMSAKEITEQLISNLDKNDFVIMNYANPDMVGHTGNLKATIEAIEFLDKQFAIILEVVKQSKNITWFITADHGNAEITEDSSGKPATKHTTSPVMLIGTDKAIKLNNGKLADIAPTILEYLGIEKPVEMTGRSLLK</sequence>
<comment type="pathway">
    <text evidence="3 9">Carbohydrate degradation; glycolysis; pyruvate from D-glyceraldehyde 3-phosphate: step 3/5.</text>
</comment>
<evidence type="ECO:0000259" key="15">
    <source>
        <dbReference type="Pfam" id="PF06415"/>
    </source>
</evidence>
<feature type="binding site" evidence="9 13">
    <location>
        <position position="452"/>
    </location>
    <ligand>
        <name>Mn(2+)</name>
        <dbReference type="ChEBI" id="CHEBI:29035"/>
        <label>1</label>
    </ligand>
</feature>
<dbReference type="Gene3D" id="3.40.1450.10">
    <property type="entry name" value="BPG-independent phosphoglycerate mutase, domain B"/>
    <property type="match status" value="1"/>
</dbReference>
<dbReference type="EMBL" id="CP029295">
    <property type="protein sequence ID" value="AXE61079.1"/>
    <property type="molecule type" value="Genomic_DNA"/>
</dbReference>
<feature type="binding site" evidence="9 12">
    <location>
        <position position="327"/>
    </location>
    <ligand>
        <name>substrate</name>
    </ligand>
</feature>
<dbReference type="GO" id="GO:0006096">
    <property type="term" value="P:glycolytic process"/>
    <property type="evidence" value="ECO:0007669"/>
    <property type="project" value="UniProtKB-UniRule"/>
</dbReference>
<comment type="subunit">
    <text evidence="9">Monomer.</text>
</comment>
<comment type="function">
    <text evidence="2 9">Catalyzes the interconversion of 2-phosphoglycerate and 3-phosphoglycerate.</text>
</comment>
<feature type="binding site" evidence="9 12">
    <location>
        <position position="183"/>
    </location>
    <ligand>
        <name>substrate</name>
    </ligand>
</feature>
<evidence type="ECO:0000256" key="5">
    <source>
        <dbReference type="ARBA" id="ARBA00022723"/>
    </source>
</evidence>
<evidence type="ECO:0000256" key="2">
    <source>
        <dbReference type="ARBA" id="ARBA00002315"/>
    </source>
</evidence>
<dbReference type="PANTHER" id="PTHR31637:SF0">
    <property type="entry name" value="2,3-BISPHOSPHOGLYCERATE-INDEPENDENT PHOSPHOGLYCERATE MUTASE"/>
    <property type="match status" value="1"/>
</dbReference>
<dbReference type="Gene3D" id="3.40.720.10">
    <property type="entry name" value="Alkaline Phosphatase, subunit A"/>
    <property type="match status" value="1"/>
</dbReference>
<dbReference type="UniPathway" id="UPA00109">
    <property type="reaction ID" value="UER00186"/>
</dbReference>
<dbReference type="Pfam" id="PF01676">
    <property type="entry name" value="Metalloenzyme"/>
    <property type="match status" value="1"/>
</dbReference>
<dbReference type="AlphaFoldDB" id="A0A2Z5IQN5"/>
<dbReference type="SUPFAM" id="SSF64158">
    <property type="entry name" value="2,3-Bisphosphoglycerate-independent phosphoglycerate mutase, substrate-binding domain"/>
    <property type="match status" value="1"/>
</dbReference>
<dbReference type="NCBIfam" id="TIGR01307">
    <property type="entry name" value="pgm_bpd_ind"/>
    <property type="match status" value="1"/>
</dbReference>
<keyword evidence="5 9" id="KW-0479">Metal-binding</keyword>
<keyword evidence="6 9" id="KW-0324">Glycolysis</keyword>
<reference evidence="17" key="1">
    <citation type="journal article" date="2018" name="Microbiol. Resour. Announc.">
        <title>Complete Sequence and Annotation of the Mycoplasma phocidae Strain 105T Genome.</title>
        <authorList>
            <person name="Frasca S. Jr."/>
            <person name="Kutish G.F."/>
            <person name="Michaels D.L."/>
            <person name="Brown D.R."/>
        </authorList>
    </citation>
    <scope>NUCLEOTIDE SEQUENCE [LARGE SCALE GENOMIC DNA]</scope>
    <source>
        <strain evidence="17">105</strain>
    </source>
</reference>
<dbReference type="PIRSF" id="PIRSF001492">
    <property type="entry name" value="IPGAM"/>
    <property type="match status" value="1"/>
</dbReference>
<feature type="domain" description="BPG-independent PGAM N-terminal" evidence="15">
    <location>
        <begin position="81"/>
        <end position="291"/>
    </location>
</feature>
<evidence type="ECO:0000256" key="10">
    <source>
        <dbReference type="NCBIfam" id="TIGR01307"/>
    </source>
</evidence>
<feature type="binding site" evidence="9 12">
    <location>
        <position position="122"/>
    </location>
    <ligand>
        <name>substrate</name>
    </ligand>
</feature>
<evidence type="ECO:0000256" key="7">
    <source>
        <dbReference type="ARBA" id="ARBA00023211"/>
    </source>
</evidence>
<dbReference type="GO" id="GO:0006007">
    <property type="term" value="P:glucose catabolic process"/>
    <property type="evidence" value="ECO:0007669"/>
    <property type="project" value="InterPro"/>
</dbReference>
<feature type="binding site" evidence="9 12">
    <location>
        <begin position="254"/>
        <end position="257"/>
    </location>
    <ligand>
        <name>substrate</name>
    </ligand>
</feature>
<comment type="similarity">
    <text evidence="4 9">Belongs to the BPG-independent phosphoglycerate mutase family.</text>
</comment>
<evidence type="ECO:0000313" key="17">
    <source>
        <dbReference type="Proteomes" id="UP000252477"/>
    </source>
</evidence>
<feature type="active site" description="Phosphoserine intermediate" evidence="9 11">
    <location>
        <position position="61"/>
    </location>
</feature>
<dbReference type="CDD" id="cd16010">
    <property type="entry name" value="iPGM"/>
    <property type="match status" value="1"/>
</dbReference>
<dbReference type="RefSeq" id="WP_114191170.1">
    <property type="nucleotide sequence ID" value="NZ_CP029295.1"/>
</dbReference>
<feature type="binding site" evidence="9 13">
    <location>
        <position position="11"/>
    </location>
    <ligand>
        <name>Mn(2+)</name>
        <dbReference type="ChEBI" id="CHEBI:29035"/>
        <label>2</label>
    </ligand>
</feature>
<dbReference type="Pfam" id="PF06415">
    <property type="entry name" value="iPGM_N"/>
    <property type="match status" value="1"/>
</dbReference>
<dbReference type="GO" id="GO:0005829">
    <property type="term" value="C:cytosol"/>
    <property type="evidence" value="ECO:0007669"/>
    <property type="project" value="TreeGrafter"/>
</dbReference>
<dbReference type="FunFam" id="3.40.1450.10:FF:000002">
    <property type="entry name" value="2,3-bisphosphoglycerate-independent phosphoglycerate mutase"/>
    <property type="match status" value="1"/>
</dbReference>
<feature type="binding site" evidence="9 13">
    <location>
        <position position="392"/>
    </location>
    <ligand>
        <name>Mn(2+)</name>
        <dbReference type="ChEBI" id="CHEBI:29035"/>
        <label>1</label>
    </ligand>
</feature>
<dbReference type="InterPro" id="IPR006124">
    <property type="entry name" value="Metalloenzyme"/>
</dbReference>
<proteinExistence type="inferred from homology"/>
<feature type="binding site" evidence="9 13">
    <location>
        <position position="61"/>
    </location>
    <ligand>
        <name>Mn(2+)</name>
        <dbReference type="ChEBI" id="CHEBI:29035"/>
        <label>2</label>
    </ligand>
</feature>
<keyword evidence="7 9" id="KW-0464">Manganese</keyword>
<protein>
    <recommendedName>
        <fullName evidence="9 10">2,3-bisphosphoglycerate-independent phosphoglycerate mutase</fullName>
        <shortName evidence="9">BPG-independent PGAM</shortName>
        <shortName evidence="9">Phosphoglyceromutase</shortName>
        <shortName evidence="9">iPGM</shortName>
        <ecNumber evidence="9 10">5.4.2.12</ecNumber>
    </recommendedName>
</protein>
<dbReference type="GO" id="GO:0004619">
    <property type="term" value="F:phosphoglycerate mutase activity"/>
    <property type="evidence" value="ECO:0007669"/>
    <property type="project" value="UniProtKB-UniRule"/>
</dbReference>
<evidence type="ECO:0000256" key="8">
    <source>
        <dbReference type="ARBA" id="ARBA00023235"/>
    </source>
</evidence>
<evidence type="ECO:0000256" key="13">
    <source>
        <dbReference type="PIRSR" id="PIRSR001492-3"/>
    </source>
</evidence>
<name>A0A2Z5IQN5_9BACT</name>
<evidence type="ECO:0000259" key="14">
    <source>
        <dbReference type="Pfam" id="PF01676"/>
    </source>
</evidence>
<organism evidence="16 17">
    <name type="scientific">[Mycoplasma] phocae</name>
    <dbReference type="NCBI Taxonomy" id="142651"/>
    <lineage>
        <taxon>Bacteria</taxon>
        <taxon>Bacillati</taxon>
        <taxon>Mycoplasmatota</taxon>
        <taxon>Mycoplasmoidales</taxon>
        <taxon>Metamycoplasmataceae</taxon>
        <taxon>Metamycoplasma</taxon>
    </lineage>
</organism>
<feature type="binding site" evidence="9 12">
    <location>
        <position position="189"/>
    </location>
    <ligand>
        <name>substrate</name>
    </ligand>
</feature>
<dbReference type="OrthoDB" id="9800863at2"/>
<evidence type="ECO:0000256" key="4">
    <source>
        <dbReference type="ARBA" id="ARBA00008819"/>
    </source>
</evidence>
<evidence type="ECO:0000256" key="3">
    <source>
        <dbReference type="ARBA" id="ARBA00004798"/>
    </source>
</evidence>